<dbReference type="InterPro" id="IPR004835">
    <property type="entry name" value="Chitin_synth"/>
</dbReference>
<keyword evidence="7" id="KW-1185">Reference proteome</keyword>
<dbReference type="PANTHER" id="PTHR22914">
    <property type="entry name" value="CHITIN SYNTHASE"/>
    <property type="match status" value="1"/>
</dbReference>
<dbReference type="EC" id="2.4.1.16" evidence="6"/>
<keyword evidence="2 5" id="KW-0812">Transmembrane</keyword>
<evidence type="ECO:0000256" key="2">
    <source>
        <dbReference type="ARBA" id="ARBA00022692"/>
    </source>
</evidence>
<gene>
    <name evidence="6" type="primary">chs1_4</name>
    <name evidence="6" type="ORF">SK128_025814</name>
</gene>
<name>A0AAN8XV09_HALRR</name>
<dbReference type="PANTHER" id="PTHR22914:SF42">
    <property type="entry name" value="CHITIN SYNTHASE"/>
    <property type="match status" value="1"/>
</dbReference>
<feature type="region of interest" description="Disordered" evidence="4">
    <location>
        <begin position="281"/>
        <end position="341"/>
    </location>
</feature>
<accession>A0AAN8XV09</accession>
<evidence type="ECO:0000313" key="7">
    <source>
        <dbReference type="Proteomes" id="UP001381693"/>
    </source>
</evidence>
<feature type="compositionally biased region" description="Polar residues" evidence="4">
    <location>
        <begin position="312"/>
        <end position="326"/>
    </location>
</feature>
<dbReference type="GO" id="GO:0006031">
    <property type="term" value="P:chitin biosynthetic process"/>
    <property type="evidence" value="ECO:0007669"/>
    <property type="project" value="TreeGrafter"/>
</dbReference>
<dbReference type="AlphaFoldDB" id="A0AAN8XV09"/>
<evidence type="ECO:0000256" key="3">
    <source>
        <dbReference type="ARBA" id="ARBA00023136"/>
    </source>
</evidence>
<dbReference type="GO" id="GO:0071944">
    <property type="term" value="C:cell periphery"/>
    <property type="evidence" value="ECO:0007669"/>
    <property type="project" value="TreeGrafter"/>
</dbReference>
<evidence type="ECO:0000313" key="6">
    <source>
        <dbReference type="EMBL" id="KAK7086233.1"/>
    </source>
</evidence>
<organism evidence="6 7">
    <name type="scientific">Halocaridina rubra</name>
    <name type="common">Hawaiian red shrimp</name>
    <dbReference type="NCBI Taxonomy" id="373956"/>
    <lineage>
        <taxon>Eukaryota</taxon>
        <taxon>Metazoa</taxon>
        <taxon>Ecdysozoa</taxon>
        <taxon>Arthropoda</taxon>
        <taxon>Crustacea</taxon>
        <taxon>Multicrustacea</taxon>
        <taxon>Malacostraca</taxon>
        <taxon>Eumalacostraca</taxon>
        <taxon>Eucarida</taxon>
        <taxon>Decapoda</taxon>
        <taxon>Pleocyemata</taxon>
        <taxon>Caridea</taxon>
        <taxon>Atyoidea</taxon>
        <taxon>Atyidae</taxon>
        <taxon>Halocaridina</taxon>
    </lineage>
</organism>
<keyword evidence="6" id="KW-0328">Glycosyltransferase</keyword>
<evidence type="ECO:0000256" key="4">
    <source>
        <dbReference type="SAM" id="MobiDB-lite"/>
    </source>
</evidence>
<evidence type="ECO:0000256" key="1">
    <source>
        <dbReference type="ARBA" id="ARBA00004141"/>
    </source>
</evidence>
<dbReference type="Proteomes" id="UP001381693">
    <property type="component" value="Unassembled WGS sequence"/>
</dbReference>
<evidence type="ECO:0000256" key="5">
    <source>
        <dbReference type="SAM" id="Phobius"/>
    </source>
</evidence>
<feature type="transmembrane region" description="Helical" evidence="5">
    <location>
        <begin position="70"/>
        <end position="89"/>
    </location>
</feature>
<protein>
    <submittedName>
        <fullName evidence="6">Chitin synthase I</fullName>
        <ecNumber evidence="6">2.4.1.16</ecNumber>
    </submittedName>
</protein>
<keyword evidence="3 5" id="KW-0472">Membrane</keyword>
<dbReference type="EMBL" id="JAXCGZ010000286">
    <property type="protein sequence ID" value="KAK7086233.1"/>
    <property type="molecule type" value="Genomic_DNA"/>
</dbReference>
<keyword evidence="5" id="KW-1133">Transmembrane helix</keyword>
<reference evidence="6 7" key="1">
    <citation type="submission" date="2023-11" db="EMBL/GenBank/DDBJ databases">
        <title>Halocaridina rubra genome assembly.</title>
        <authorList>
            <person name="Smith C."/>
        </authorList>
    </citation>
    <scope>NUCLEOTIDE SEQUENCE [LARGE SCALE GENOMIC DNA]</scope>
    <source>
        <strain evidence="6">EP-1</strain>
        <tissue evidence="6">Whole</tissue>
    </source>
</reference>
<sequence>MRPKEERDDLINPYWMEDKALKRGEVDYMPGAEVQFFKDLIEKYLYPLDKNAVEQKKVEVELKELRNKSFFGFFMLNALFVLIVFLLQLNKDELHIDWPLGIKENITIVPETQEVLISQEYLQLEPIGLVFVFFFALILIIQFVAMLFHRFGTISHILASTELTCCTKKAEDVTEDAFIQRNAVDIVKQLQKLKGIDEDYESESANEGLGARKTIHNLARHAQKKQAIGTLDVAFKKRFFSISAEAAENGNATETPILDNMRRLSMRRETIKALAERRETVAQERKQSRMQTLGAKKPRTRTSIASEADNQRVFTPSGGSINNAYESDSEHLGGGSSIRSGVRYRTGEENVIYKP</sequence>
<comment type="subcellular location">
    <subcellularLocation>
        <location evidence="1">Membrane</location>
        <topology evidence="1">Multi-pass membrane protein</topology>
    </subcellularLocation>
</comment>
<dbReference type="GO" id="GO:0016020">
    <property type="term" value="C:membrane"/>
    <property type="evidence" value="ECO:0007669"/>
    <property type="project" value="UniProtKB-SubCell"/>
</dbReference>
<comment type="caution">
    <text evidence="6">The sequence shown here is derived from an EMBL/GenBank/DDBJ whole genome shotgun (WGS) entry which is preliminary data.</text>
</comment>
<feature type="transmembrane region" description="Helical" evidence="5">
    <location>
        <begin position="127"/>
        <end position="148"/>
    </location>
</feature>
<proteinExistence type="predicted"/>
<dbReference type="GO" id="GO:0004100">
    <property type="term" value="F:chitin synthase activity"/>
    <property type="evidence" value="ECO:0007669"/>
    <property type="project" value="UniProtKB-EC"/>
</dbReference>
<keyword evidence="6" id="KW-0808">Transferase</keyword>